<dbReference type="Proteomes" id="UP000268093">
    <property type="component" value="Unassembled WGS sequence"/>
</dbReference>
<gene>
    <name evidence="3" type="ORF">BC936DRAFT_142211</name>
</gene>
<dbReference type="Pfam" id="PF04917">
    <property type="entry name" value="Shufflon_N"/>
    <property type="match status" value="1"/>
</dbReference>
<feature type="signal peptide" evidence="1">
    <location>
        <begin position="1"/>
        <end position="18"/>
    </location>
</feature>
<dbReference type="AlphaFoldDB" id="A0A433DNF0"/>
<dbReference type="EMBL" id="RBNI01000022">
    <property type="protein sequence ID" value="RUP52420.1"/>
    <property type="molecule type" value="Genomic_DNA"/>
</dbReference>
<comment type="caution">
    <text evidence="3">The sequence shown here is derived from an EMBL/GenBank/DDBJ whole genome shotgun (WGS) entry which is preliminary data.</text>
</comment>
<dbReference type="InterPro" id="IPR007001">
    <property type="entry name" value="Shufflon_N"/>
</dbReference>
<evidence type="ECO:0000313" key="3">
    <source>
        <dbReference type="EMBL" id="RUP52420.1"/>
    </source>
</evidence>
<sequence>MRKGILFLAATLGVSVVGSPIQFSETSAVDNDMQTAIAASINGNAIVSGRLRSSDRFESGEYVQIDGVAKRGSDCSPKGLVGRDDDSVLLSCQFGVWQRAGGNINTVIRYNSTIDLDWSISTVSCAANETVTGGGGSCLRENGVAWFRRSFPHGNGWLADCYAWDDVMVTTEVWAICAY</sequence>
<name>A0A433DNF0_9FUNG</name>
<proteinExistence type="predicted"/>
<feature type="chain" id="PRO_5019410413" description="Bacterial shufflon protein N-terminal domain-containing protein" evidence="1">
    <location>
        <begin position="19"/>
        <end position="179"/>
    </location>
</feature>
<keyword evidence="1" id="KW-0732">Signal</keyword>
<dbReference type="OrthoDB" id="2402993at2759"/>
<evidence type="ECO:0000259" key="2">
    <source>
        <dbReference type="Pfam" id="PF04917"/>
    </source>
</evidence>
<protein>
    <recommendedName>
        <fullName evidence="2">Bacterial shufflon protein N-terminal domain-containing protein</fullName>
    </recommendedName>
</protein>
<reference evidence="3 4" key="1">
    <citation type="journal article" date="2018" name="New Phytol.">
        <title>Phylogenomics of Endogonaceae and evolution of mycorrhizas within Mucoromycota.</title>
        <authorList>
            <person name="Chang Y."/>
            <person name="Desiro A."/>
            <person name="Na H."/>
            <person name="Sandor L."/>
            <person name="Lipzen A."/>
            <person name="Clum A."/>
            <person name="Barry K."/>
            <person name="Grigoriev I.V."/>
            <person name="Martin F.M."/>
            <person name="Stajich J.E."/>
            <person name="Smith M.E."/>
            <person name="Bonito G."/>
            <person name="Spatafora J.W."/>
        </authorList>
    </citation>
    <scope>NUCLEOTIDE SEQUENCE [LARGE SCALE GENOMIC DNA]</scope>
    <source>
        <strain evidence="3 4">GMNB39</strain>
    </source>
</reference>
<accession>A0A433DNF0</accession>
<organism evidence="3 4">
    <name type="scientific">Jimgerdemannia flammicorona</name>
    <dbReference type="NCBI Taxonomy" id="994334"/>
    <lineage>
        <taxon>Eukaryota</taxon>
        <taxon>Fungi</taxon>
        <taxon>Fungi incertae sedis</taxon>
        <taxon>Mucoromycota</taxon>
        <taxon>Mucoromycotina</taxon>
        <taxon>Endogonomycetes</taxon>
        <taxon>Endogonales</taxon>
        <taxon>Endogonaceae</taxon>
        <taxon>Jimgerdemannia</taxon>
    </lineage>
</organism>
<evidence type="ECO:0000256" key="1">
    <source>
        <dbReference type="SAM" id="SignalP"/>
    </source>
</evidence>
<keyword evidence="4" id="KW-1185">Reference proteome</keyword>
<evidence type="ECO:0000313" key="4">
    <source>
        <dbReference type="Proteomes" id="UP000268093"/>
    </source>
</evidence>
<feature type="domain" description="Bacterial shufflon protein N-terminal" evidence="2">
    <location>
        <begin position="43"/>
        <end position="95"/>
    </location>
</feature>